<accession>A0A1J1I2V5</accession>
<reference evidence="1 2" key="1">
    <citation type="submission" date="2015-04" db="EMBL/GenBank/DDBJ databases">
        <authorList>
            <person name="Syromyatnikov M.Y."/>
            <person name="Popov V.N."/>
        </authorList>
    </citation>
    <scope>NUCLEOTIDE SEQUENCE [LARGE SCALE GENOMIC DNA]</scope>
</reference>
<keyword evidence="2" id="KW-1185">Reference proteome</keyword>
<dbReference type="Proteomes" id="UP000183832">
    <property type="component" value="Unassembled WGS sequence"/>
</dbReference>
<dbReference type="EMBL" id="CVRI01000039">
    <property type="protein sequence ID" value="CRK94531.1"/>
    <property type="molecule type" value="Genomic_DNA"/>
</dbReference>
<organism evidence="1 2">
    <name type="scientific">Clunio marinus</name>
    <dbReference type="NCBI Taxonomy" id="568069"/>
    <lineage>
        <taxon>Eukaryota</taxon>
        <taxon>Metazoa</taxon>
        <taxon>Ecdysozoa</taxon>
        <taxon>Arthropoda</taxon>
        <taxon>Hexapoda</taxon>
        <taxon>Insecta</taxon>
        <taxon>Pterygota</taxon>
        <taxon>Neoptera</taxon>
        <taxon>Endopterygota</taxon>
        <taxon>Diptera</taxon>
        <taxon>Nematocera</taxon>
        <taxon>Chironomoidea</taxon>
        <taxon>Chironomidae</taxon>
        <taxon>Clunio</taxon>
    </lineage>
</organism>
<dbReference type="AlphaFoldDB" id="A0A1J1I2V5"/>
<gene>
    <name evidence="1" type="ORF">CLUMA_CG008034</name>
</gene>
<proteinExistence type="predicted"/>
<sequence>MMILFYVALKSRYLSVALEVIQLRVKKLSLKSWSKLYCAFLTIYPHDFVVMREKVKKRMGWNVNKTLLLVWDDWGWKM</sequence>
<evidence type="ECO:0000313" key="2">
    <source>
        <dbReference type="Proteomes" id="UP000183832"/>
    </source>
</evidence>
<protein>
    <submittedName>
        <fullName evidence="1">CLUMA_CG008034, isoform A</fullName>
    </submittedName>
</protein>
<evidence type="ECO:0000313" key="1">
    <source>
        <dbReference type="EMBL" id="CRK94531.1"/>
    </source>
</evidence>
<name>A0A1J1I2V5_9DIPT</name>